<evidence type="ECO:0000313" key="3">
    <source>
        <dbReference type="Proteomes" id="UP000298631"/>
    </source>
</evidence>
<organism evidence="2 3">
    <name type="scientific">Pseudorhodobacter turbinis</name>
    <dbReference type="NCBI Taxonomy" id="2500533"/>
    <lineage>
        <taxon>Bacteria</taxon>
        <taxon>Pseudomonadati</taxon>
        <taxon>Pseudomonadota</taxon>
        <taxon>Alphaproteobacteria</taxon>
        <taxon>Rhodobacterales</taxon>
        <taxon>Paracoccaceae</taxon>
        <taxon>Pseudorhodobacter</taxon>
    </lineage>
</organism>
<dbReference type="RefSeq" id="WP_137195476.1">
    <property type="nucleotide sequence ID" value="NZ_CP039965.1"/>
</dbReference>
<dbReference type="KEGG" id="pseb:EOK75_18420"/>
<gene>
    <name evidence="2" type="ORF">EOK75_18420</name>
</gene>
<feature type="transmembrane region" description="Helical" evidence="1">
    <location>
        <begin position="33"/>
        <end position="53"/>
    </location>
</feature>
<name>A0A4P8EL09_9RHOB</name>
<keyword evidence="2" id="KW-0614">Plasmid</keyword>
<dbReference type="AlphaFoldDB" id="A0A4P8EL09"/>
<dbReference type="InterPro" id="IPR047784">
    <property type="entry name" value="TrgA"/>
</dbReference>
<keyword evidence="1" id="KW-0472">Membrane</keyword>
<accession>A0A4P8EL09</accession>
<protein>
    <submittedName>
        <fullName evidence="2">TrgA family protein</fullName>
    </submittedName>
</protein>
<proteinExistence type="predicted"/>
<keyword evidence="3" id="KW-1185">Reference proteome</keyword>
<dbReference type="OrthoDB" id="7869508at2"/>
<geneLocation type="plasmid" evidence="2 3">
    <name>unnamed1</name>
</geneLocation>
<dbReference type="NCBIfam" id="NF033773">
    <property type="entry name" value="tellur_TrgA"/>
    <property type="match status" value="1"/>
</dbReference>
<feature type="transmembrane region" description="Helical" evidence="1">
    <location>
        <begin position="117"/>
        <end position="138"/>
    </location>
</feature>
<keyword evidence="1" id="KW-0812">Transmembrane</keyword>
<dbReference type="Proteomes" id="UP000298631">
    <property type="component" value="Plasmid unnamed1"/>
</dbReference>
<dbReference type="EMBL" id="CP039965">
    <property type="protein sequence ID" value="QCO57669.1"/>
    <property type="molecule type" value="Genomic_DNA"/>
</dbReference>
<reference evidence="2 3" key="1">
    <citation type="submission" date="2019-05" db="EMBL/GenBank/DDBJ databases">
        <title>Pseudorhodobacter turbinis sp. nov., isolated from the gut of the Korean turban shell.</title>
        <authorList>
            <person name="Jeong Y.-S."/>
            <person name="Kang W.-R."/>
            <person name="Bae J.-W."/>
        </authorList>
    </citation>
    <scope>NUCLEOTIDE SEQUENCE [LARGE SCALE GENOMIC DNA]</scope>
    <source>
        <strain evidence="2 3">S12M18</strain>
        <plasmid evidence="2 3">unnamed1</plasmid>
    </source>
</reference>
<sequence length="146" mass="15722">MPTISKLIAAILFGATAFFAGEAFKLGMPEGMQYGQYSTLCVVIGLLSGWRVMGRQAGQGYGMALGFGIRTSAIIVAWAILLFCTILMVRKAFKKRYDSPMEAIVDIFALALEYGSLLFTADVLGALIVGGIIGGLGAEWAKRRWD</sequence>
<evidence type="ECO:0000256" key="1">
    <source>
        <dbReference type="SAM" id="Phobius"/>
    </source>
</evidence>
<evidence type="ECO:0000313" key="2">
    <source>
        <dbReference type="EMBL" id="QCO57669.1"/>
    </source>
</evidence>
<feature type="transmembrane region" description="Helical" evidence="1">
    <location>
        <begin position="65"/>
        <end position="89"/>
    </location>
</feature>
<keyword evidence="1" id="KW-1133">Transmembrane helix</keyword>